<dbReference type="EMBL" id="VICG01000009">
    <property type="protein sequence ID" value="KAA8568463.1"/>
    <property type="molecule type" value="Genomic_DNA"/>
</dbReference>
<evidence type="ECO:0000313" key="4">
    <source>
        <dbReference type="Proteomes" id="UP000322873"/>
    </source>
</evidence>
<keyword evidence="1" id="KW-0175">Coiled coil</keyword>
<dbReference type="VEuPathDB" id="FungiDB:MFRU_012g00310"/>
<dbReference type="Proteomes" id="UP000322873">
    <property type="component" value="Unassembled WGS sequence"/>
</dbReference>
<feature type="region of interest" description="Disordered" evidence="2">
    <location>
        <begin position="1"/>
        <end position="47"/>
    </location>
</feature>
<feature type="coiled-coil region" evidence="1">
    <location>
        <begin position="387"/>
        <end position="508"/>
    </location>
</feature>
<evidence type="ECO:0000256" key="1">
    <source>
        <dbReference type="SAM" id="Coils"/>
    </source>
</evidence>
<feature type="compositionally biased region" description="Basic and acidic residues" evidence="2">
    <location>
        <begin position="32"/>
        <end position="41"/>
    </location>
</feature>
<feature type="compositionally biased region" description="Basic residues" evidence="2">
    <location>
        <begin position="1"/>
        <end position="10"/>
    </location>
</feature>
<accession>A0A5M9JJD2</accession>
<feature type="coiled-coil region" evidence="1">
    <location>
        <begin position="235"/>
        <end position="358"/>
    </location>
</feature>
<keyword evidence="4" id="KW-1185">Reference proteome</keyword>
<dbReference type="AlphaFoldDB" id="A0A5M9JJD2"/>
<proteinExistence type="predicted"/>
<evidence type="ECO:0000256" key="2">
    <source>
        <dbReference type="SAM" id="MobiDB-lite"/>
    </source>
</evidence>
<reference evidence="3 4" key="1">
    <citation type="submission" date="2019-06" db="EMBL/GenBank/DDBJ databases">
        <title>Genome Sequence of the Brown Rot Fungal Pathogen Monilinia fructicola.</title>
        <authorList>
            <person name="De Miccolis Angelini R.M."/>
            <person name="Landi L."/>
            <person name="Abate D."/>
            <person name="Pollastro S."/>
            <person name="Romanazzi G."/>
            <person name="Faretra F."/>
        </authorList>
    </citation>
    <scope>NUCLEOTIDE SEQUENCE [LARGE SCALE GENOMIC DNA]</scope>
    <source>
        <strain evidence="3 4">Mfrc123</strain>
    </source>
</reference>
<protein>
    <submittedName>
        <fullName evidence="3">Uncharacterized protein</fullName>
    </submittedName>
</protein>
<comment type="caution">
    <text evidence="3">The sequence shown here is derived from an EMBL/GenBank/DDBJ whole genome shotgun (WGS) entry which is preliminary data.</text>
</comment>
<organism evidence="3 4">
    <name type="scientific">Monilinia fructicola</name>
    <name type="common">Brown rot fungus</name>
    <name type="synonym">Ciboria fructicola</name>
    <dbReference type="NCBI Taxonomy" id="38448"/>
    <lineage>
        <taxon>Eukaryota</taxon>
        <taxon>Fungi</taxon>
        <taxon>Dikarya</taxon>
        <taxon>Ascomycota</taxon>
        <taxon>Pezizomycotina</taxon>
        <taxon>Leotiomycetes</taxon>
        <taxon>Helotiales</taxon>
        <taxon>Sclerotiniaceae</taxon>
        <taxon>Monilinia</taxon>
    </lineage>
</organism>
<gene>
    <name evidence="3" type="ORF">EYC84_007495</name>
</gene>
<sequence length="595" mass="67644">MAGKKKKKRMGAYASSRPSAGSISRPALKIGDQSHESKDIISKPQEVEDVQSFALSQPPIMGDEDCFEDCIGSESDIECFLDDDMDLLPSGWGKDDKSNEDHERAQIAAKAKLKKAKILASVTRIEAAYGNRTATILDHKVDLPQTLVEVTKSFEVMMDKEKSFSKAPCEPVENAVNENDEMIHTTTNNDGSFIGTESRSYDFTQADIKSNSQALVAIKCNACIRKSTKLEMEPNTRLVEKFARQERDLKSAKTQAGSLRAEIEVLNQKHRLEMQKQSSQLSEAHQKEIDAIKSNLKKTEAALQKSSTDLRNVRDKNSLVRTERRELDSKLVAMNEDVARLTEHVSKLEIQKKQALDSTESSVKSLNESIQDFKTSEFRLGVKQRENAMLQNQVTGLIDQNRRIRQQQARSATTSTRLQQLERKYDSLKDDYYTLEDKHSELVEDAARYRCERERYRDDAEYYRKKRDNVRNELRSIEQKLSSTTTTYTNLLQNSKRVRQDYQKLKKTHDLGKPLVKIGVDIRLRFLDQARETVLNISRDKADVALRNNGNIAAHRGNAAADAALFKGGFIPEEFEDAEEVFTALYQCESSQYSK</sequence>
<evidence type="ECO:0000313" key="3">
    <source>
        <dbReference type="EMBL" id="KAA8568463.1"/>
    </source>
</evidence>
<name>A0A5M9JJD2_MONFR</name>